<dbReference type="AlphaFoldDB" id="A0A5B0PHD5"/>
<dbReference type="EMBL" id="VSWC01000054">
    <property type="protein sequence ID" value="KAA1100040.1"/>
    <property type="molecule type" value="Genomic_DNA"/>
</dbReference>
<feature type="compositionally biased region" description="Polar residues" evidence="1">
    <location>
        <begin position="527"/>
        <end position="536"/>
    </location>
</feature>
<evidence type="ECO:0000313" key="2">
    <source>
        <dbReference type="EMBL" id="KAA1100040.1"/>
    </source>
</evidence>
<feature type="compositionally biased region" description="Basic and acidic residues" evidence="1">
    <location>
        <begin position="500"/>
        <end position="525"/>
    </location>
</feature>
<proteinExistence type="predicted"/>
<evidence type="ECO:0000256" key="1">
    <source>
        <dbReference type="SAM" id="MobiDB-lite"/>
    </source>
</evidence>
<dbReference type="Proteomes" id="UP000324748">
    <property type="component" value="Unassembled WGS sequence"/>
</dbReference>
<keyword evidence="3" id="KW-1185">Reference proteome</keyword>
<name>A0A5B0PHD5_PUCGR</name>
<sequence>MLLSSVSYHLLLQAASYTALKVAALPSPTPTKSEVFSLWDHGFVDLLQPCSHTGYLDILGEENHQKRTLEDGTSVFEQNPHASSAANQAAGIPNPITPQEARLFPRPVKRQRESPADLLDNWSASVTPLADSVQYNHNLKMNQDLQGSSDPHHLASLSKHDNIMGLGESLLQGPPCVGLCLENLGGLHCNKWSTGAPSSSHNIGSDSCSYHQNYWSPIDINPESLDNYSSSILLNQSHLESTSRPERQNENPDHSFDSHIWDGFLLGNEAPFYSTMGMHPERTLQGEGSIAPTHQPSYLQNDATFGISNDGPEGNSLPSNYLSVELEQSLQGLNTPDYNTVSSHDVGKEDFISKSWKQLFSGNIIPPNHLGMNFDPTLMNLYEHYLQEDFPKHSNIQCLEALHDSNCNLQPVDETILDYHGKFKEERKNESTYTSHIRSDPEKNYNLNLGSANSNVQEIETSEENTTDFIRTPPIPETISDEHSKHSTDPEIIRPQTELGRNDSGPHDETIGDQKNETTGSKDEMDSGNSSLTKNHPSTKKITDHRYHEREFSTIKNPENPQVYDENIEINEPLLEGVSKITQTSISL</sequence>
<feature type="compositionally biased region" description="Basic and acidic residues" evidence="1">
    <location>
        <begin position="480"/>
        <end position="492"/>
    </location>
</feature>
<accession>A0A5B0PHD5</accession>
<gene>
    <name evidence="2" type="ORF">PGT21_028237</name>
</gene>
<evidence type="ECO:0000313" key="3">
    <source>
        <dbReference type="Proteomes" id="UP000324748"/>
    </source>
</evidence>
<feature type="compositionally biased region" description="Basic and acidic residues" evidence="1">
    <location>
        <begin position="541"/>
        <end position="553"/>
    </location>
</feature>
<feature type="compositionally biased region" description="Polar residues" evidence="1">
    <location>
        <begin position="445"/>
        <end position="459"/>
    </location>
</feature>
<feature type="region of interest" description="Disordered" evidence="1">
    <location>
        <begin position="427"/>
        <end position="560"/>
    </location>
</feature>
<protein>
    <submittedName>
        <fullName evidence="2">Uncharacterized protein</fullName>
    </submittedName>
</protein>
<reference evidence="2 3" key="1">
    <citation type="submission" date="2019-05" db="EMBL/GenBank/DDBJ databases">
        <title>Emergence of the Ug99 lineage of the wheat stem rust pathogen through somatic hybridization.</title>
        <authorList>
            <person name="Li F."/>
            <person name="Upadhyaya N.M."/>
            <person name="Sperschneider J."/>
            <person name="Matny O."/>
            <person name="Nguyen-Phuc H."/>
            <person name="Mago R."/>
            <person name="Raley C."/>
            <person name="Miller M.E."/>
            <person name="Silverstein K.A.T."/>
            <person name="Henningsen E."/>
            <person name="Hirsch C.D."/>
            <person name="Visser B."/>
            <person name="Pretorius Z.A."/>
            <person name="Steffenson B.J."/>
            <person name="Schwessinger B."/>
            <person name="Dodds P.N."/>
            <person name="Figueroa M."/>
        </authorList>
    </citation>
    <scope>NUCLEOTIDE SEQUENCE [LARGE SCALE GENOMIC DNA]</scope>
    <source>
        <strain evidence="2">21-0</strain>
    </source>
</reference>
<organism evidence="2 3">
    <name type="scientific">Puccinia graminis f. sp. tritici</name>
    <dbReference type="NCBI Taxonomy" id="56615"/>
    <lineage>
        <taxon>Eukaryota</taxon>
        <taxon>Fungi</taxon>
        <taxon>Dikarya</taxon>
        <taxon>Basidiomycota</taxon>
        <taxon>Pucciniomycotina</taxon>
        <taxon>Pucciniomycetes</taxon>
        <taxon>Pucciniales</taxon>
        <taxon>Pucciniaceae</taxon>
        <taxon>Puccinia</taxon>
    </lineage>
</organism>
<comment type="caution">
    <text evidence="2">The sequence shown here is derived from an EMBL/GenBank/DDBJ whole genome shotgun (WGS) entry which is preliminary data.</text>
</comment>